<dbReference type="SUPFAM" id="SSF49299">
    <property type="entry name" value="PKD domain"/>
    <property type="match status" value="1"/>
</dbReference>
<feature type="domain" description="PEGA" evidence="1">
    <location>
        <begin position="96"/>
        <end position="166"/>
    </location>
</feature>
<evidence type="ECO:0000313" key="2">
    <source>
        <dbReference type="EMBL" id="WAI01350.1"/>
    </source>
</evidence>
<dbReference type="InterPro" id="IPR035986">
    <property type="entry name" value="PKD_dom_sf"/>
</dbReference>
<dbReference type="EMBL" id="CP113361">
    <property type="protein sequence ID" value="WAI01350.1"/>
    <property type="molecule type" value="Genomic_DNA"/>
</dbReference>
<dbReference type="GO" id="GO:0030246">
    <property type="term" value="F:carbohydrate binding"/>
    <property type="evidence" value="ECO:0007669"/>
    <property type="project" value="InterPro"/>
</dbReference>
<proteinExistence type="predicted"/>
<dbReference type="Proteomes" id="UP001163096">
    <property type="component" value="Chromosome"/>
</dbReference>
<dbReference type="Pfam" id="PF08308">
    <property type="entry name" value="PEGA"/>
    <property type="match status" value="1"/>
</dbReference>
<evidence type="ECO:0000259" key="1">
    <source>
        <dbReference type="Pfam" id="PF08308"/>
    </source>
</evidence>
<dbReference type="SUPFAM" id="SSF49452">
    <property type="entry name" value="Starch-binding domain-like"/>
    <property type="match status" value="1"/>
</dbReference>
<evidence type="ECO:0000313" key="3">
    <source>
        <dbReference type="Proteomes" id="UP001163096"/>
    </source>
</evidence>
<organism evidence="2 3">
    <name type="scientific">Methanogenium organophilum</name>
    <dbReference type="NCBI Taxonomy" id="2199"/>
    <lineage>
        <taxon>Archaea</taxon>
        <taxon>Methanobacteriati</taxon>
        <taxon>Methanobacteriota</taxon>
        <taxon>Stenosarchaea group</taxon>
        <taxon>Methanomicrobia</taxon>
        <taxon>Methanomicrobiales</taxon>
        <taxon>Methanomicrobiaceae</taxon>
        <taxon>Methanogenium</taxon>
    </lineage>
</organism>
<dbReference type="InterPro" id="IPR013229">
    <property type="entry name" value="PEGA"/>
</dbReference>
<gene>
    <name evidence="2" type="ORF">OU421_00295</name>
</gene>
<accession>A0A9X9S4J7</accession>
<sequence length="289" mass="31062">MGSATADYSAGGLVGVNDAGIITNFYRYTNSGTSLGTHISDLTKFRDYAFITGTEGEGLNWPESIISNDADSSKPWRVFTYKCQYPIFQWQSTGNVTLTINSDPEGAAISLNGVNTTAVTNHIFSDQPAGEYNITVVRAGYTSAPEYRAVNLTDGETKEVTFALTHEPVAAFTGTPTIGTAPLVVQFTDTSTNDPTLGTGPSATVQSQRIRTQSTPILMKAPTRSHLPQPMTREVTLKQSWDTSLPPFLHLKQISMSILLVAKLLSPCSSLTPLRALLTPGTGHLAMLL</sequence>
<protein>
    <submittedName>
        <fullName evidence="2">PEGA domain-containing protein</fullName>
    </submittedName>
</protein>
<name>A0A9X9S4J7_METOG</name>
<keyword evidence="3" id="KW-1185">Reference proteome</keyword>
<dbReference type="KEGG" id="mou:OU421_00295"/>
<dbReference type="AlphaFoldDB" id="A0A9X9S4J7"/>
<dbReference type="InterPro" id="IPR013784">
    <property type="entry name" value="Carb-bd-like_fold"/>
</dbReference>
<reference evidence="2" key="1">
    <citation type="submission" date="2022-11" db="EMBL/GenBank/DDBJ databases">
        <title>Complete genome sequence of Methanogenium organophilum DSM 3596.</title>
        <authorList>
            <person name="Chen S.-C."/>
            <person name="Lai S.-J."/>
            <person name="You Y.-T."/>
        </authorList>
    </citation>
    <scope>NUCLEOTIDE SEQUENCE</scope>
    <source>
        <strain evidence="2">DSM 3596</strain>
    </source>
</reference>
<dbReference type="Gene3D" id="2.60.40.1120">
    <property type="entry name" value="Carboxypeptidase-like, regulatory domain"/>
    <property type="match status" value="1"/>
</dbReference>